<evidence type="ECO:0000313" key="1">
    <source>
        <dbReference type="EMBL" id="AEB68891.1"/>
    </source>
</evidence>
<dbReference type="RefSeq" id="WP_013719920.1">
    <property type="nucleotide sequence ID" value="NC_015416.1"/>
</dbReference>
<dbReference type="OrthoDB" id="275578at2157"/>
<reference evidence="1 2" key="1">
    <citation type="journal article" date="2011" name="J. Bacteriol.">
        <title>Complete genome sequence of Methanosaeta concilii, a specialist in aceticlastic methanogenesis.</title>
        <authorList>
            <person name="Barber R.D."/>
            <person name="Zhang L."/>
            <person name="Harnack M."/>
            <person name="Olson M.V."/>
            <person name="Kaul R."/>
            <person name="Ingram-Smith C."/>
            <person name="Smith K.S."/>
        </authorList>
    </citation>
    <scope>NUCLEOTIDE SEQUENCE [LARGE SCALE GENOMIC DNA]</scope>
    <source>
        <strain evidence="2">ATCC 5969 / DSM 3671 / JCM 10134 / NBRC 103675 / OCM 69 / GP-6</strain>
    </source>
</reference>
<sequence>MKANLRVNNVDEDLLMRVMEIRFADKSITTPIKSLNRTVPVAGLNEVFHRIDLEKISLISSNASTEMKFNKDARRERKDDMINLFFLSYKECKVPEKNAMATLADLQYVNSDLAIMPLCPEIIKSYEGEQLISNFILFIKEYLKIVETLNNKTIVGIIPARLPRQFLPTVLDLYHSHDVTSFVIDSDGSSLYSNPSWIKALQRGLHSLGIFDEGFIYNINSFEGRFSGKANITLARDFVTLTFGMDILGANHKQSKIPAERRIKMDSSQKGSRLFDPQTYGYTRDPSLEIKMAKMSNMLAQHREALRIQNVINEEGTASRYFQRKPQLIENKVLDRVHEVKIDLTESRKQRSLFDNF</sequence>
<dbReference type="InParanoid" id="F4BYL9"/>
<dbReference type="Proteomes" id="UP000007807">
    <property type="component" value="Chromosome"/>
</dbReference>
<name>F4BYL9_METSG</name>
<gene>
    <name evidence="1" type="ordered locus">MCON_2436</name>
</gene>
<proteinExistence type="predicted"/>
<dbReference type="AlphaFoldDB" id="F4BYL9"/>
<protein>
    <submittedName>
        <fullName evidence="1">Uncharacterized protein</fullName>
    </submittedName>
</protein>
<dbReference type="EMBL" id="CP002565">
    <property type="protein sequence ID" value="AEB68891.1"/>
    <property type="molecule type" value="Genomic_DNA"/>
</dbReference>
<keyword evidence="2" id="KW-1185">Reference proteome</keyword>
<dbReference type="HOGENOM" id="CLU_775251_0_0_2"/>
<evidence type="ECO:0000313" key="2">
    <source>
        <dbReference type="Proteomes" id="UP000007807"/>
    </source>
</evidence>
<organism evidence="1 2">
    <name type="scientific">Methanothrix soehngenii (strain ATCC 5969 / DSM 3671 / JCM 10134 / NBRC 103675 / OCM 69 / GP-6)</name>
    <name type="common">Methanosaeta concilii</name>
    <dbReference type="NCBI Taxonomy" id="990316"/>
    <lineage>
        <taxon>Archaea</taxon>
        <taxon>Methanobacteriati</taxon>
        <taxon>Methanobacteriota</taxon>
        <taxon>Stenosarchaea group</taxon>
        <taxon>Methanomicrobia</taxon>
        <taxon>Methanotrichales</taxon>
        <taxon>Methanotrichaceae</taxon>
        <taxon>Methanothrix</taxon>
    </lineage>
</organism>
<dbReference type="STRING" id="990316.MCON_2436"/>
<accession>F4BYL9</accession>
<dbReference type="KEGG" id="mcj:MCON_2436"/>
<dbReference type="GeneID" id="10461841"/>